<feature type="compositionally biased region" description="Acidic residues" evidence="5">
    <location>
        <begin position="1227"/>
        <end position="1237"/>
    </location>
</feature>
<feature type="region of interest" description="Disordered" evidence="5">
    <location>
        <begin position="778"/>
        <end position="832"/>
    </location>
</feature>
<dbReference type="EMBL" id="OOIP01000030">
    <property type="protein sequence ID" value="SPO41721.1"/>
    <property type="molecule type" value="Genomic_DNA"/>
</dbReference>
<keyword evidence="3 4" id="KW-0175">Coiled coil</keyword>
<feature type="compositionally biased region" description="Low complexity" evidence="5">
    <location>
        <begin position="1153"/>
        <end position="1167"/>
    </location>
</feature>
<feature type="compositionally biased region" description="Low complexity" evidence="5">
    <location>
        <begin position="22"/>
        <end position="43"/>
    </location>
</feature>
<feature type="coiled-coil region" evidence="4">
    <location>
        <begin position="480"/>
        <end position="507"/>
    </location>
</feature>
<feature type="compositionally biased region" description="Low complexity" evidence="5">
    <location>
        <begin position="277"/>
        <end position="286"/>
    </location>
</feature>
<feature type="compositionally biased region" description="Polar residues" evidence="5">
    <location>
        <begin position="44"/>
        <end position="62"/>
    </location>
</feature>
<feature type="region of interest" description="Disordered" evidence="5">
    <location>
        <begin position="370"/>
        <end position="412"/>
    </location>
</feature>
<feature type="compositionally biased region" description="Low complexity" evidence="5">
    <location>
        <begin position="1047"/>
        <end position="1063"/>
    </location>
</feature>
<dbReference type="Proteomes" id="UP000323386">
    <property type="component" value="Unassembled WGS sequence"/>
</dbReference>
<feature type="region of interest" description="Disordered" evidence="5">
    <location>
        <begin position="215"/>
        <end position="287"/>
    </location>
</feature>
<feature type="compositionally biased region" description="Basic and acidic residues" evidence="5">
    <location>
        <begin position="933"/>
        <end position="942"/>
    </location>
</feature>
<feature type="region of interest" description="Disordered" evidence="5">
    <location>
        <begin position="727"/>
        <end position="748"/>
    </location>
</feature>
<evidence type="ECO:0000256" key="5">
    <source>
        <dbReference type="SAM" id="MobiDB-lite"/>
    </source>
</evidence>
<dbReference type="GO" id="GO:0005737">
    <property type="term" value="C:cytoplasm"/>
    <property type="evidence" value="ECO:0007669"/>
    <property type="project" value="UniProtKB-ARBA"/>
</dbReference>
<feature type="compositionally biased region" description="Low complexity" evidence="5">
    <location>
        <begin position="1091"/>
        <end position="1107"/>
    </location>
</feature>
<dbReference type="AlphaFoldDB" id="A0A5C3FE23"/>
<organism evidence="6 7">
    <name type="scientific">Pseudozyma flocculosa</name>
    <dbReference type="NCBI Taxonomy" id="84751"/>
    <lineage>
        <taxon>Eukaryota</taxon>
        <taxon>Fungi</taxon>
        <taxon>Dikarya</taxon>
        <taxon>Basidiomycota</taxon>
        <taxon>Ustilaginomycotina</taxon>
        <taxon>Ustilaginomycetes</taxon>
        <taxon>Ustilaginales</taxon>
        <taxon>Ustilaginaceae</taxon>
        <taxon>Pseudozyma</taxon>
    </lineage>
</organism>
<dbReference type="GO" id="GO:0032991">
    <property type="term" value="C:protein-containing complex"/>
    <property type="evidence" value="ECO:0007669"/>
    <property type="project" value="UniProtKB-ARBA"/>
</dbReference>
<feature type="compositionally biased region" description="Gly residues" evidence="5">
    <location>
        <begin position="947"/>
        <end position="963"/>
    </location>
</feature>
<feature type="region of interest" description="Disordered" evidence="5">
    <location>
        <begin position="1182"/>
        <end position="1237"/>
    </location>
</feature>
<feature type="compositionally biased region" description="Basic and acidic residues" evidence="5">
    <location>
        <begin position="1007"/>
        <end position="1016"/>
    </location>
</feature>
<proteinExistence type="inferred from homology"/>
<feature type="compositionally biased region" description="Basic and acidic residues" evidence="5">
    <location>
        <begin position="1080"/>
        <end position="1090"/>
    </location>
</feature>
<reference evidence="6 7" key="1">
    <citation type="submission" date="2018-03" db="EMBL/GenBank/DDBJ databases">
        <authorList>
            <person name="Guldener U."/>
        </authorList>
    </citation>
    <scope>NUCLEOTIDE SEQUENCE [LARGE SCALE GENOMIC DNA]</scope>
    <source>
        <strain evidence="6 7">DAOM196992</strain>
    </source>
</reference>
<feature type="compositionally biased region" description="Basic and acidic residues" evidence="5">
    <location>
        <begin position="793"/>
        <end position="803"/>
    </location>
</feature>
<sequence length="1237" mass="125921">MSDRQAQPRLDPKTHSRPGSTSSRRAALASSSSSPLAAPQPSRNASRTPAITTSASLRSANDPNRPAARTATSTYAPAHRYPSDSGSSSSRSPLTRKAAHLPQHHTGSARPASHYPSTSSAPASQPTRAKLRHAATAPVTPGFPGIPSPHHPPLHPQPCPQCHAPQSRFYCERCIARRIADHHREMHRLSLARNTAKAAAARLLGIHHVDLASPASTAPQTDALPLQTASSSRGTPAPKILEDDGRRRPPSQLHPPPEALPDPFGEEPESSPRHSLVADGDATDPPVVAPVPPALVVAVPPVPDLDLLNSVKLRARAAQLTDRINELRTIADESRAKRASRSEALAERRALVTRRRRNLDEAWANLRGGGSIDGPHSAHPPAQAATAVPRSARVGDRWRPQPSPGAWPGDDANGFNIDAYDGQAWSTDIYPTWERHEAQMGADPRQNGDGTAATAMDSALGAARPLFSGVPSGLGAGALVEWLRSDIRRLEAEKAGASEELQRTRAILAKEAFAIFAVQPPPGADAKQHQQHHHQQGQSAANVGLFAMSSAAAAGNRRPSLAARTTSLTERYMPGAFAFGRDPDRFSATATPSSPSAGHRTLLDTVGEGQLWSSSAKGGSSGGDAASAAAGTSPSPGSNDWTIAGLVLPLPSDVRRFPRDSINGAIAHTVHLLQLLTGYLGISLPFAIGIQGGKVSIRPNPLWDGGGGSSKQALHLSSAAYAVLSAPPAGTEHGGSSSSSSGGGGMGSLAESTLNLGASTLSTLESFIQLPPRSHLSWGRASTLTGGASAKEAGGRDRDKPDEASPPAKDTSDAGNSGGRSNHRSQRTDPGTQAARAFCAALVMLSYDIAYLAATQGVKVDLVSAGGSGLRLLHQMVSHPGLGSRSHANHGGKAEIADLSFGGVDYDQLVQLLEPMKASSSKSYASAAPGKAARQDAGRDGVRASSSGGGGGARGGARGGRGGLEQSYVDAGEAAASVLDITDPSALASRSAAARDAGARETVPASRKAEASRRGASDGGTVERATNSSGGGPGRTEKGSTPSDGQSASAVGKASSTAGAASKLVAQPTPPPRAPVSLDFLRKRGQDLGTRKAAAATAAGVSTSGASRGQHGGEDGAASGSKVASRASAGAAGVEGGATAAASPPRSADRSLPRPAGAGATQAKTKAAASSAGAVIFNGVEISAGPSSSSSSSSSGDGGKRAEVAVRRVGASGRRRGGGALCVDADGQGDEEGWDLV</sequence>
<feature type="compositionally biased region" description="Low complexity" evidence="5">
    <location>
        <begin position="83"/>
        <end position="92"/>
    </location>
</feature>
<accession>A0A5C3FE23</accession>
<evidence type="ECO:0000256" key="2">
    <source>
        <dbReference type="ARBA" id="ARBA00013807"/>
    </source>
</evidence>
<feature type="region of interest" description="Disordered" evidence="5">
    <location>
        <begin position="1"/>
        <end position="152"/>
    </location>
</feature>
<dbReference type="OrthoDB" id="16772at2759"/>
<keyword evidence="7" id="KW-1185">Reference proteome</keyword>
<feature type="compositionally biased region" description="Low complexity" evidence="5">
    <location>
        <begin position="116"/>
        <end position="127"/>
    </location>
</feature>
<comment type="similarity">
    <text evidence="1">Belongs to the ATG14 family.</text>
</comment>
<gene>
    <name evidence="6" type="ORF">PSFLO_07203</name>
</gene>
<dbReference type="Pfam" id="PF10186">
    <property type="entry name" value="ATG14"/>
    <property type="match status" value="1"/>
</dbReference>
<feature type="compositionally biased region" description="Low complexity" evidence="5">
    <location>
        <begin position="1116"/>
        <end position="1146"/>
    </location>
</feature>
<evidence type="ECO:0000256" key="4">
    <source>
        <dbReference type="SAM" id="Coils"/>
    </source>
</evidence>
<feature type="region of interest" description="Disordered" evidence="5">
    <location>
        <begin position="613"/>
        <end position="637"/>
    </location>
</feature>
<dbReference type="InterPro" id="IPR018791">
    <property type="entry name" value="UV_resistance/autophagy_Atg14"/>
</dbReference>
<feature type="region of interest" description="Disordered" evidence="5">
    <location>
        <begin position="920"/>
        <end position="965"/>
    </location>
</feature>
<feature type="compositionally biased region" description="Low complexity" evidence="5">
    <location>
        <begin position="920"/>
        <end position="932"/>
    </location>
</feature>
<evidence type="ECO:0000313" key="7">
    <source>
        <dbReference type="Proteomes" id="UP000323386"/>
    </source>
</evidence>
<protein>
    <recommendedName>
        <fullName evidence="2">Autophagy-related protein 14</fullName>
    </recommendedName>
</protein>
<evidence type="ECO:0000256" key="3">
    <source>
        <dbReference type="ARBA" id="ARBA00023054"/>
    </source>
</evidence>
<evidence type="ECO:0000313" key="6">
    <source>
        <dbReference type="EMBL" id="SPO41721.1"/>
    </source>
</evidence>
<evidence type="ECO:0000256" key="1">
    <source>
        <dbReference type="ARBA" id="ARBA00009574"/>
    </source>
</evidence>
<name>A0A5C3FE23_9BASI</name>
<feature type="region of interest" description="Disordered" evidence="5">
    <location>
        <begin position="992"/>
        <end position="1167"/>
    </location>
</feature>